<evidence type="ECO:0000256" key="1">
    <source>
        <dbReference type="ARBA" id="ARBA00004418"/>
    </source>
</evidence>
<keyword evidence="5 10" id="KW-0813">Transport</keyword>
<dbReference type="Pfam" id="PF03548">
    <property type="entry name" value="LolA"/>
    <property type="match status" value="1"/>
</dbReference>
<evidence type="ECO:0000256" key="2">
    <source>
        <dbReference type="ARBA" id="ARBA00007615"/>
    </source>
</evidence>
<dbReference type="InterPro" id="IPR018323">
    <property type="entry name" value="OM_lipoprot_carrier_LolA_Pbac"/>
</dbReference>
<keyword evidence="9 10" id="KW-0143">Chaperone</keyword>
<comment type="similarity">
    <text evidence="2 10">Belongs to the LolA family.</text>
</comment>
<keyword evidence="6 10" id="KW-0732">Signal</keyword>
<organism evidence="11 12">
    <name type="scientific">Francisella halioticida</name>
    <dbReference type="NCBI Taxonomy" id="549298"/>
    <lineage>
        <taxon>Bacteria</taxon>
        <taxon>Pseudomonadati</taxon>
        <taxon>Pseudomonadota</taxon>
        <taxon>Gammaproteobacteria</taxon>
        <taxon>Thiotrichales</taxon>
        <taxon>Francisellaceae</taxon>
        <taxon>Francisella</taxon>
    </lineage>
</organism>
<reference evidence="11 12" key="1">
    <citation type="submission" date="2017-06" db="EMBL/GenBank/DDBJ databases">
        <title>Complete genome of Francisella halioticida.</title>
        <authorList>
            <person name="Sjodin A."/>
        </authorList>
    </citation>
    <scope>NUCLEOTIDE SEQUENCE [LARGE SCALE GENOMIC DNA]</scope>
    <source>
        <strain evidence="11 12">DSM 23729</strain>
    </source>
</reference>
<dbReference type="PANTHER" id="PTHR35869:SF1">
    <property type="entry name" value="OUTER-MEMBRANE LIPOPROTEIN CARRIER PROTEIN"/>
    <property type="match status" value="1"/>
</dbReference>
<dbReference type="NCBIfam" id="TIGR00547">
    <property type="entry name" value="lolA"/>
    <property type="match status" value="1"/>
</dbReference>
<evidence type="ECO:0000256" key="7">
    <source>
        <dbReference type="ARBA" id="ARBA00022764"/>
    </source>
</evidence>
<dbReference type="SUPFAM" id="SSF89392">
    <property type="entry name" value="Prokaryotic lipoproteins and lipoprotein localization factors"/>
    <property type="match status" value="1"/>
</dbReference>
<accession>A0ABN5B0P4</accession>
<dbReference type="PANTHER" id="PTHR35869">
    <property type="entry name" value="OUTER-MEMBRANE LIPOPROTEIN CARRIER PROTEIN"/>
    <property type="match status" value="1"/>
</dbReference>
<protein>
    <recommendedName>
        <fullName evidence="4 10">Outer-membrane lipoprotein carrier protein</fullName>
    </recommendedName>
</protein>
<keyword evidence="12" id="KW-1185">Reference proteome</keyword>
<evidence type="ECO:0000256" key="4">
    <source>
        <dbReference type="ARBA" id="ARBA00014035"/>
    </source>
</evidence>
<feature type="signal peptide" evidence="10">
    <location>
        <begin position="1"/>
        <end position="22"/>
    </location>
</feature>
<dbReference type="InterPro" id="IPR029046">
    <property type="entry name" value="LolA/LolB/LppX"/>
</dbReference>
<dbReference type="InterPro" id="IPR004564">
    <property type="entry name" value="OM_lipoprot_carrier_LolA-like"/>
</dbReference>
<evidence type="ECO:0000256" key="9">
    <source>
        <dbReference type="ARBA" id="ARBA00023186"/>
    </source>
</evidence>
<evidence type="ECO:0000256" key="6">
    <source>
        <dbReference type="ARBA" id="ARBA00022729"/>
    </source>
</evidence>
<gene>
    <name evidence="10 11" type="primary">lolA</name>
    <name evidence="11" type="ORF">CDV26_01775</name>
</gene>
<comment type="subcellular location">
    <subcellularLocation>
        <location evidence="1 10">Periplasm</location>
    </subcellularLocation>
</comment>
<dbReference type="RefSeq" id="WP_088771836.1">
    <property type="nucleotide sequence ID" value="NZ_AP023082.1"/>
</dbReference>
<evidence type="ECO:0000256" key="3">
    <source>
        <dbReference type="ARBA" id="ARBA00011245"/>
    </source>
</evidence>
<evidence type="ECO:0000313" key="11">
    <source>
        <dbReference type="EMBL" id="ASG67285.1"/>
    </source>
</evidence>
<comment type="function">
    <text evidence="10">Participates in the translocation of lipoproteins from the inner membrane to the outer membrane. Only forms a complex with a lipoprotein if the residue after the N-terminal Cys is not an aspartate (The Asp acts as a targeting signal to indicate that the lipoprotein should stay in the inner membrane).</text>
</comment>
<feature type="chain" id="PRO_5044933635" description="Outer-membrane lipoprotein carrier protein" evidence="10">
    <location>
        <begin position="23"/>
        <end position="204"/>
    </location>
</feature>
<dbReference type="Gene3D" id="2.50.20.10">
    <property type="entry name" value="Lipoprotein localisation LolA/LolB/LppX"/>
    <property type="match status" value="1"/>
</dbReference>
<proteinExistence type="inferred from homology"/>
<keyword evidence="11" id="KW-0449">Lipoprotein</keyword>
<keyword evidence="7 10" id="KW-0574">Periplasm</keyword>
<name>A0ABN5B0P4_9GAMM</name>
<dbReference type="HAMAP" id="MF_00240">
    <property type="entry name" value="LolA"/>
    <property type="match status" value="1"/>
</dbReference>
<dbReference type="CDD" id="cd16325">
    <property type="entry name" value="LolA"/>
    <property type="match status" value="1"/>
</dbReference>
<dbReference type="EMBL" id="CP022132">
    <property type="protein sequence ID" value="ASG67285.1"/>
    <property type="molecule type" value="Genomic_DNA"/>
</dbReference>
<keyword evidence="8 10" id="KW-0653">Protein transport</keyword>
<evidence type="ECO:0000313" key="12">
    <source>
        <dbReference type="Proteomes" id="UP000249910"/>
    </source>
</evidence>
<evidence type="ECO:0000256" key="10">
    <source>
        <dbReference type="HAMAP-Rule" id="MF_00240"/>
    </source>
</evidence>
<comment type="subunit">
    <text evidence="3 10">Monomer.</text>
</comment>
<evidence type="ECO:0000256" key="5">
    <source>
        <dbReference type="ARBA" id="ARBA00022448"/>
    </source>
</evidence>
<evidence type="ECO:0000256" key="8">
    <source>
        <dbReference type="ARBA" id="ARBA00022927"/>
    </source>
</evidence>
<sequence precursor="true">MKKLILLLITIFISVNICFADAADSLVKKIRSINSMTADFSQRLINNQDDNITTQGKMSLKKPQFFRWIITLPNNQQIISNGKKLWIYDGDLEQLIIKKVSNNIAQYPYLILLSKNTDSIDKLFTVKEKNDNSYVLKPKSDEMINSIVIKFDNENKLKSLDISTSLNQFTQIKFSNVKDNASLNNTLFNFKVPKNTDVINETKA</sequence>
<dbReference type="Proteomes" id="UP000249910">
    <property type="component" value="Chromosome"/>
</dbReference>